<dbReference type="InterPro" id="IPR052343">
    <property type="entry name" value="Retrotransposon-Effector_Assoc"/>
</dbReference>
<dbReference type="EMBL" id="SMMG02000002">
    <property type="protein sequence ID" value="KAA3484416.1"/>
    <property type="molecule type" value="Genomic_DNA"/>
</dbReference>
<evidence type="ECO:0000313" key="1">
    <source>
        <dbReference type="EMBL" id="KAA3484416.1"/>
    </source>
</evidence>
<sequence length="249" mass="28552">MVEVVKRYFKNIFFSGRVNNLEYILSGTEVCISDRMNQGLTKNYTRYEVILALKSMRPTKASRSDGFLALFFQKYWHTIGQEVGDFYLDILNDKVIYKIISKAVANQLQKTQSAFVLGRLIMDNVLLAYELMHSLKQRIMGQHGSFALKLDMNKAMIGWSGLFWKKIMHRMGFREPFVSIIMRCVTLMNYSVFMNGLSSLMRLTSWEGTIKGAKVCRKGPTITHLLFADDCILIGDATKRGAQNLKTIL</sequence>
<dbReference type="OrthoDB" id="1303668at2759"/>
<keyword evidence="1" id="KW-0808">Transferase</keyword>
<keyword evidence="1" id="KW-0548">Nucleotidyltransferase</keyword>
<dbReference type="PANTHER" id="PTHR46890">
    <property type="entry name" value="NON-LTR RETROLELEMENT REVERSE TRANSCRIPTASE-LIKE PROTEIN-RELATED"/>
    <property type="match status" value="1"/>
</dbReference>
<accession>A0A5B6WSZ8</accession>
<proteinExistence type="predicted"/>
<organism evidence="1 2">
    <name type="scientific">Gossypium australe</name>
    <dbReference type="NCBI Taxonomy" id="47621"/>
    <lineage>
        <taxon>Eukaryota</taxon>
        <taxon>Viridiplantae</taxon>
        <taxon>Streptophyta</taxon>
        <taxon>Embryophyta</taxon>
        <taxon>Tracheophyta</taxon>
        <taxon>Spermatophyta</taxon>
        <taxon>Magnoliopsida</taxon>
        <taxon>eudicotyledons</taxon>
        <taxon>Gunneridae</taxon>
        <taxon>Pentapetalae</taxon>
        <taxon>rosids</taxon>
        <taxon>malvids</taxon>
        <taxon>Malvales</taxon>
        <taxon>Malvaceae</taxon>
        <taxon>Malvoideae</taxon>
        <taxon>Gossypium</taxon>
    </lineage>
</organism>
<reference evidence="2" key="1">
    <citation type="journal article" date="2019" name="Plant Biotechnol. J.">
        <title>Genome sequencing of the Australian wild diploid species Gossypium australe highlights disease resistance and delayed gland morphogenesis.</title>
        <authorList>
            <person name="Cai Y."/>
            <person name="Cai X."/>
            <person name="Wang Q."/>
            <person name="Wang P."/>
            <person name="Zhang Y."/>
            <person name="Cai C."/>
            <person name="Xu Y."/>
            <person name="Wang K."/>
            <person name="Zhou Z."/>
            <person name="Wang C."/>
            <person name="Geng S."/>
            <person name="Li B."/>
            <person name="Dong Q."/>
            <person name="Hou Y."/>
            <person name="Wang H."/>
            <person name="Ai P."/>
            <person name="Liu Z."/>
            <person name="Yi F."/>
            <person name="Sun M."/>
            <person name="An G."/>
            <person name="Cheng J."/>
            <person name="Zhang Y."/>
            <person name="Shi Q."/>
            <person name="Xie Y."/>
            <person name="Shi X."/>
            <person name="Chang Y."/>
            <person name="Huang F."/>
            <person name="Chen Y."/>
            <person name="Hong S."/>
            <person name="Mi L."/>
            <person name="Sun Q."/>
            <person name="Zhang L."/>
            <person name="Zhou B."/>
            <person name="Peng R."/>
            <person name="Zhang X."/>
            <person name="Liu F."/>
        </authorList>
    </citation>
    <scope>NUCLEOTIDE SEQUENCE [LARGE SCALE GENOMIC DNA]</scope>
    <source>
        <strain evidence="2">cv. PA1801</strain>
    </source>
</reference>
<comment type="caution">
    <text evidence="1">The sequence shown here is derived from an EMBL/GenBank/DDBJ whole genome shotgun (WGS) entry which is preliminary data.</text>
</comment>
<dbReference type="AlphaFoldDB" id="A0A5B6WSZ8"/>
<dbReference type="PANTHER" id="PTHR46890:SF48">
    <property type="entry name" value="RNA-DIRECTED DNA POLYMERASE"/>
    <property type="match status" value="1"/>
</dbReference>
<protein>
    <submittedName>
        <fullName evidence="1">Reverse transcriptase</fullName>
    </submittedName>
</protein>
<keyword evidence="1" id="KW-0695">RNA-directed DNA polymerase</keyword>
<name>A0A5B6WSZ8_9ROSI</name>
<gene>
    <name evidence="1" type="ORF">EPI10_006500</name>
</gene>
<dbReference type="GO" id="GO:0003964">
    <property type="term" value="F:RNA-directed DNA polymerase activity"/>
    <property type="evidence" value="ECO:0007669"/>
    <property type="project" value="UniProtKB-KW"/>
</dbReference>
<keyword evidence="2" id="KW-1185">Reference proteome</keyword>
<dbReference type="Proteomes" id="UP000325315">
    <property type="component" value="Unassembled WGS sequence"/>
</dbReference>
<evidence type="ECO:0000313" key="2">
    <source>
        <dbReference type="Proteomes" id="UP000325315"/>
    </source>
</evidence>